<dbReference type="InterPro" id="IPR013105">
    <property type="entry name" value="TPR_2"/>
</dbReference>
<accession>A0AAV8W6D4</accession>
<comment type="caution">
    <text evidence="6">The sequence shown here is derived from an EMBL/GenBank/DDBJ whole genome shotgun (WGS) entry which is preliminary data.</text>
</comment>
<dbReference type="SUPFAM" id="SSF48452">
    <property type="entry name" value="TPR-like"/>
    <property type="match status" value="3"/>
</dbReference>
<sequence>MAASIEIPLQDTDEVIELYPDQLPDGDEVLGILRQENTQLSIWVNLALEYYKQNKIADFLKILEASRTDANVDYRDYEKDQMRALDMLAAYYVQEANREKNKDKKRELFTKATLLYTTADKIIMYDQNHLLGRAYFCLLEGDKMEQADAQFNFVLNQSPNNIPSLLGKACIAYNKKDFRGALAFYKKALRTNPNCPAAVRLGTLKINVKLGYILKSRMGHCFMKLNNQDKARLAFERALQLDPKCVGALVGLAILKLNLQQPESIRSGVQMLSKAYTTDSSNPMVLNHLANHFFFKKDYNKVQHLALHAFHNTENEAMRAESCYQLARAFHVQGDYDQAFQYYYQATQFAPAAFVLPHFGLGQMYIYRGDAENAAQCFEKVLKAQPGNYETMKILGSLYANSSSQSKRDIAKNHLKKVTEQFPDDIEAWIELAQILEQSDLQGSLNAYGTAIQILKKDVQAEIPTEILNNVGSLHYRLTNLEEAKKNLEEALVRAKVEAEHDPQYYNSISVTITYNLARLNEALCLFDKSEKLYKDILKEHPNYVDCYLRLGCMARDKGHIYEASDWFKEALRINTEHPDAWSLLGNLHLAKAEWGPGQKKYERILKNPATSQDSYSLIALGNVWLQTLHQPTKDKEREKRHQERALSMFKQVLKIDPKNIWAANGIGAVLAHKGAVNEARDIFAQVREATADFCDVWLNIAHIYVEQKQFVSAIQMYENCLRKFYKYNNVEVLQYLARAYFKAGKLKEAKMVLLKARRVAPQDTVLLYNIALVLQRLATHILKDEKSTLQTVLQAVHELGLSLKYFTYLAEFGDKMRYDVTLAGMEARQCKDLLSQAQYHVARARRVDEEERLLRRKQDEERTAFKMRQLEELKKLEEEKRLSHEQMLQKRQEYKEKTKNALLFLETFSVPKKAKGRREVQYLSDSESEDGARPDGAEAKEKRDRGRKRKRSGDRRKKSGGREGGRKRGEFGKRGRKIKEPRSKKSRDDGLSAKQKSRIVSKATISTSEDDSDDDRLKIASGDENEGTSRKRRISSGSDSSKSRSRSRSRSRSKSGSRSSSQSKSRFSLSFCLDLGPGRGPRADPDLRASQDPKAGLDQNLEVDQDLEANQRPGAGLGQRANPDQEASRSLGAGRGRRANQGLGASLNRGVAQDLKAARNQSPKAGHAPRVSRGLGADPGLKAGPGLEVGQGLRASPGLGASQGLEASRGLKVSRGLGAGQRASRGLGASRGPRASRGLGASQGLEASQGLGASRSLKASRGLAVGRDPKASRGPGASQDPKADRDLKNSCVANDFKREPLCSSGLAVQYIVTTIKGGEGGVCTVAQRKSIVAV</sequence>
<feature type="compositionally biased region" description="Basic residues" evidence="5">
    <location>
        <begin position="946"/>
        <end position="960"/>
    </location>
</feature>
<dbReference type="FunFam" id="1.25.40.10:FF:000289">
    <property type="entry name" value="RNA polymerase-associated protein CTR9 homolog"/>
    <property type="match status" value="1"/>
</dbReference>
<keyword evidence="2 3" id="KW-0802">TPR repeat</keyword>
<evidence type="ECO:0000256" key="4">
    <source>
        <dbReference type="SAM" id="Coils"/>
    </source>
</evidence>
<feature type="repeat" description="TPR" evidence="3">
    <location>
        <begin position="545"/>
        <end position="578"/>
    </location>
</feature>
<evidence type="ECO:0000256" key="2">
    <source>
        <dbReference type="ARBA" id="ARBA00022803"/>
    </source>
</evidence>
<protein>
    <recommendedName>
        <fullName evidence="8">RNA polymerase-associated protein CTR9-like protein</fullName>
    </recommendedName>
</protein>
<dbReference type="EMBL" id="JANEYG010000008">
    <property type="protein sequence ID" value="KAJ8922029.1"/>
    <property type="molecule type" value="Genomic_DNA"/>
</dbReference>
<feature type="compositionally biased region" description="Basic and acidic residues" evidence="5">
    <location>
        <begin position="1082"/>
        <end position="1092"/>
    </location>
</feature>
<feature type="repeat" description="TPR" evidence="3">
    <location>
        <begin position="355"/>
        <end position="388"/>
    </location>
</feature>
<keyword evidence="7" id="KW-1185">Reference proteome</keyword>
<keyword evidence="1" id="KW-0677">Repeat</keyword>
<feature type="repeat" description="TPR" evidence="3">
    <location>
        <begin position="320"/>
        <end position="353"/>
    </location>
</feature>
<dbReference type="GO" id="GO:0000993">
    <property type="term" value="F:RNA polymerase II complex binding"/>
    <property type="evidence" value="ECO:0007669"/>
    <property type="project" value="TreeGrafter"/>
</dbReference>
<dbReference type="Pfam" id="PF07719">
    <property type="entry name" value="TPR_2"/>
    <property type="match status" value="1"/>
</dbReference>
<dbReference type="GO" id="GO:0006368">
    <property type="term" value="P:transcription elongation by RNA polymerase II"/>
    <property type="evidence" value="ECO:0007669"/>
    <property type="project" value="TreeGrafter"/>
</dbReference>
<reference evidence="6 7" key="1">
    <citation type="journal article" date="2023" name="Insect Mol. Biol.">
        <title>Genome sequencing provides insights into the evolution of gene families encoding plant cell wall-degrading enzymes in longhorned beetles.</title>
        <authorList>
            <person name="Shin N.R."/>
            <person name="Okamura Y."/>
            <person name="Kirsch R."/>
            <person name="Pauchet Y."/>
        </authorList>
    </citation>
    <scope>NUCLEOTIDE SEQUENCE [LARGE SCALE GENOMIC DNA]</scope>
    <source>
        <strain evidence="6">EAD_L_NR</strain>
    </source>
</reference>
<gene>
    <name evidence="6" type="ORF">NQ315_008669</name>
</gene>
<feature type="region of interest" description="Disordered" evidence="5">
    <location>
        <begin position="1217"/>
        <end position="1287"/>
    </location>
</feature>
<dbReference type="Pfam" id="PF14559">
    <property type="entry name" value="TPR_19"/>
    <property type="match status" value="2"/>
</dbReference>
<dbReference type="GO" id="GO:0006355">
    <property type="term" value="P:regulation of DNA-templated transcription"/>
    <property type="evidence" value="ECO:0007669"/>
    <property type="project" value="InterPro"/>
</dbReference>
<dbReference type="InterPro" id="IPR011990">
    <property type="entry name" value="TPR-like_helical_dom_sf"/>
</dbReference>
<feature type="compositionally biased region" description="Basic and acidic residues" evidence="5">
    <location>
        <begin position="931"/>
        <end position="945"/>
    </location>
</feature>
<feature type="region of interest" description="Disordered" evidence="5">
    <location>
        <begin position="916"/>
        <end position="1204"/>
    </location>
</feature>
<evidence type="ECO:0000256" key="1">
    <source>
        <dbReference type="ARBA" id="ARBA00022737"/>
    </source>
</evidence>
<name>A0AAV8W6D4_9CUCU</name>
<evidence type="ECO:0000256" key="3">
    <source>
        <dbReference type="PROSITE-ProRule" id="PRU00339"/>
    </source>
</evidence>
<feature type="coiled-coil region" evidence="4">
    <location>
        <begin position="867"/>
        <end position="894"/>
    </location>
</feature>
<evidence type="ECO:0000313" key="7">
    <source>
        <dbReference type="Proteomes" id="UP001159042"/>
    </source>
</evidence>
<dbReference type="Pfam" id="PF13181">
    <property type="entry name" value="TPR_8"/>
    <property type="match status" value="4"/>
</dbReference>
<evidence type="ECO:0000256" key="5">
    <source>
        <dbReference type="SAM" id="MobiDB-lite"/>
    </source>
</evidence>
<dbReference type="Gene3D" id="1.25.40.10">
    <property type="entry name" value="Tetratricopeptide repeat domain"/>
    <property type="match status" value="6"/>
</dbReference>
<dbReference type="InterPro" id="IPR019734">
    <property type="entry name" value="TPR_rpt"/>
</dbReference>
<organism evidence="6 7">
    <name type="scientific">Exocentrus adspersus</name>
    <dbReference type="NCBI Taxonomy" id="1586481"/>
    <lineage>
        <taxon>Eukaryota</taxon>
        <taxon>Metazoa</taxon>
        <taxon>Ecdysozoa</taxon>
        <taxon>Arthropoda</taxon>
        <taxon>Hexapoda</taxon>
        <taxon>Insecta</taxon>
        <taxon>Pterygota</taxon>
        <taxon>Neoptera</taxon>
        <taxon>Endopterygota</taxon>
        <taxon>Coleoptera</taxon>
        <taxon>Polyphaga</taxon>
        <taxon>Cucujiformia</taxon>
        <taxon>Chrysomeloidea</taxon>
        <taxon>Cerambycidae</taxon>
        <taxon>Lamiinae</taxon>
        <taxon>Acanthocinini</taxon>
        <taxon>Exocentrus</taxon>
    </lineage>
</organism>
<proteinExistence type="predicted"/>
<dbReference type="Proteomes" id="UP001159042">
    <property type="component" value="Unassembled WGS sequence"/>
</dbReference>
<dbReference type="GO" id="GO:0016593">
    <property type="term" value="C:Cdc73/Paf1 complex"/>
    <property type="evidence" value="ECO:0007669"/>
    <property type="project" value="TreeGrafter"/>
</dbReference>
<dbReference type="InterPro" id="IPR031101">
    <property type="entry name" value="Ctr9"/>
</dbReference>
<dbReference type="FunFam" id="1.25.40.10:FF:000069">
    <property type="entry name" value="CTR9 homolog, Paf1/RNA polymerase II complex component"/>
    <property type="match status" value="1"/>
</dbReference>
<dbReference type="SMART" id="SM00028">
    <property type="entry name" value="TPR"/>
    <property type="match status" value="13"/>
</dbReference>
<evidence type="ECO:0000313" key="6">
    <source>
        <dbReference type="EMBL" id="KAJ8922029.1"/>
    </source>
</evidence>
<feature type="repeat" description="TPR" evidence="3">
    <location>
        <begin position="212"/>
        <end position="245"/>
    </location>
</feature>
<dbReference type="PANTHER" id="PTHR14027">
    <property type="entry name" value="RNA POLYMERASE-ASSOCIATED PROTEIN CTR9"/>
    <property type="match status" value="1"/>
</dbReference>
<feature type="compositionally biased region" description="Low complexity" evidence="5">
    <location>
        <begin position="1057"/>
        <end position="1071"/>
    </location>
</feature>
<keyword evidence="4" id="KW-0175">Coiled coil</keyword>
<dbReference type="PROSITE" id="PS50005">
    <property type="entry name" value="TPR"/>
    <property type="match status" value="5"/>
</dbReference>
<feature type="compositionally biased region" description="Basic and acidic residues" evidence="5">
    <location>
        <begin position="961"/>
        <end position="992"/>
    </location>
</feature>
<evidence type="ECO:0008006" key="8">
    <source>
        <dbReference type="Google" id="ProtNLM"/>
    </source>
</evidence>
<dbReference type="PANTHER" id="PTHR14027:SF2">
    <property type="entry name" value="RNA POLYMERASE-ASSOCIATED PROTEIN CTR9 HOMOLOG"/>
    <property type="match status" value="1"/>
</dbReference>
<feature type="repeat" description="TPR" evidence="3">
    <location>
        <begin position="731"/>
        <end position="764"/>
    </location>
</feature>
<feature type="compositionally biased region" description="Basic residues" evidence="5">
    <location>
        <begin position="1044"/>
        <end position="1056"/>
    </location>
</feature>
<feature type="coiled-coil region" evidence="4">
    <location>
        <begin position="471"/>
        <end position="501"/>
    </location>
</feature>
<dbReference type="FunFam" id="1.25.40.10:FF:000322">
    <property type="entry name" value="RNA polymerase-associated protein CTR9 homolog"/>
    <property type="match status" value="1"/>
</dbReference>